<protein>
    <submittedName>
        <fullName evidence="6">Uncharacterized protein</fullName>
    </submittedName>
</protein>
<dbReference type="PROSITE" id="PS51257">
    <property type="entry name" value="PROKAR_LIPOPROTEIN"/>
    <property type="match status" value="1"/>
</dbReference>
<evidence type="ECO:0000256" key="4">
    <source>
        <dbReference type="ARBA" id="ARBA00022729"/>
    </source>
</evidence>
<dbReference type="InterPro" id="IPR029034">
    <property type="entry name" value="Cystine-knot_cytokine"/>
</dbReference>
<evidence type="ECO:0000256" key="1">
    <source>
        <dbReference type="ARBA" id="ARBA00004613"/>
    </source>
</evidence>
<comment type="similarity">
    <text evidence="2">Belongs to the IL-17 family.</text>
</comment>
<gene>
    <name evidence="6" type="ORF">RRG08_037312</name>
</gene>
<evidence type="ECO:0000256" key="3">
    <source>
        <dbReference type="ARBA" id="ARBA00022525"/>
    </source>
</evidence>
<dbReference type="Proteomes" id="UP001283361">
    <property type="component" value="Unassembled WGS sequence"/>
</dbReference>
<dbReference type="GO" id="GO:0005125">
    <property type="term" value="F:cytokine activity"/>
    <property type="evidence" value="ECO:0007669"/>
    <property type="project" value="InterPro"/>
</dbReference>
<accession>A0AAE1DXW2</accession>
<dbReference type="EMBL" id="JAWDGP010001912">
    <property type="protein sequence ID" value="KAK3787034.1"/>
    <property type="molecule type" value="Genomic_DNA"/>
</dbReference>
<evidence type="ECO:0000313" key="6">
    <source>
        <dbReference type="EMBL" id="KAK3787034.1"/>
    </source>
</evidence>
<comment type="subcellular location">
    <subcellularLocation>
        <location evidence="1">Secreted</location>
    </subcellularLocation>
</comment>
<keyword evidence="4 5" id="KW-0732">Signal</keyword>
<feature type="chain" id="PRO_5042140313" evidence="5">
    <location>
        <begin position="33"/>
        <end position="171"/>
    </location>
</feature>
<dbReference type="InterPro" id="IPR010345">
    <property type="entry name" value="IL-17_fam"/>
</dbReference>
<evidence type="ECO:0000256" key="5">
    <source>
        <dbReference type="SAM" id="SignalP"/>
    </source>
</evidence>
<evidence type="ECO:0000256" key="2">
    <source>
        <dbReference type="ARBA" id="ARBA00007236"/>
    </source>
</evidence>
<dbReference type="Gene3D" id="2.10.90.10">
    <property type="entry name" value="Cystine-knot cytokines"/>
    <property type="match status" value="1"/>
</dbReference>
<dbReference type="Pfam" id="PF06083">
    <property type="entry name" value="IL17"/>
    <property type="match status" value="1"/>
</dbReference>
<keyword evidence="7" id="KW-1185">Reference proteome</keyword>
<dbReference type="GO" id="GO:0005576">
    <property type="term" value="C:extracellular region"/>
    <property type="evidence" value="ECO:0007669"/>
    <property type="project" value="UniProtKB-SubCell"/>
</dbReference>
<evidence type="ECO:0000313" key="7">
    <source>
        <dbReference type="Proteomes" id="UP001283361"/>
    </source>
</evidence>
<keyword evidence="3" id="KW-0964">Secreted</keyword>
<name>A0AAE1DXW2_9GAST</name>
<dbReference type="SUPFAM" id="SSF57501">
    <property type="entry name" value="Cystine-knot cytokines"/>
    <property type="match status" value="1"/>
</dbReference>
<dbReference type="AlphaFoldDB" id="A0AAE1DXW2"/>
<proteinExistence type="inferred from homology"/>
<organism evidence="6 7">
    <name type="scientific">Elysia crispata</name>
    <name type="common">lettuce slug</name>
    <dbReference type="NCBI Taxonomy" id="231223"/>
    <lineage>
        <taxon>Eukaryota</taxon>
        <taxon>Metazoa</taxon>
        <taxon>Spiralia</taxon>
        <taxon>Lophotrochozoa</taxon>
        <taxon>Mollusca</taxon>
        <taxon>Gastropoda</taxon>
        <taxon>Heterobranchia</taxon>
        <taxon>Euthyneura</taxon>
        <taxon>Panpulmonata</taxon>
        <taxon>Sacoglossa</taxon>
        <taxon>Placobranchoidea</taxon>
        <taxon>Plakobranchidae</taxon>
        <taxon>Elysia</taxon>
    </lineage>
</organism>
<comment type="caution">
    <text evidence="6">The sequence shown here is derived from an EMBL/GenBank/DDBJ whole genome shotgun (WGS) entry which is preliminary data.</text>
</comment>
<reference evidence="6" key="1">
    <citation type="journal article" date="2023" name="G3 (Bethesda)">
        <title>A reference genome for the long-term kleptoplast-retaining sea slug Elysia crispata morphotype clarki.</title>
        <authorList>
            <person name="Eastman K.E."/>
            <person name="Pendleton A.L."/>
            <person name="Shaikh M.A."/>
            <person name="Suttiyut T."/>
            <person name="Ogas R."/>
            <person name="Tomko P."/>
            <person name="Gavelis G."/>
            <person name="Widhalm J.R."/>
            <person name="Wisecaver J.H."/>
        </authorList>
    </citation>
    <scope>NUCLEOTIDE SEQUENCE</scope>
    <source>
        <strain evidence="6">ECLA1</strain>
    </source>
</reference>
<feature type="signal peptide" evidence="5">
    <location>
        <begin position="1"/>
        <end position="32"/>
    </location>
</feature>
<sequence>MKSKCQQSFFRPPTCLLASVACLVISRPGVVGGTVNSGTCSSGTVDSSFQGLITVTHNTTVPSNLQGHLYNVQCMRDSSNSDHSESSTCPWYIQTDVDNWRIPHSISYVQCRCKNCSHHSVHGGLCKPVLREVSILRKYCDDDGKMQIKREFQTFPVACVCTPRQPATTSK</sequence>